<protein>
    <submittedName>
        <fullName evidence="3">Col_cuticle_N domain-containing protein</fullName>
    </submittedName>
</protein>
<reference evidence="2" key="2">
    <citation type="submission" date="2014-05" db="EMBL/GenBank/DDBJ databases">
        <title>The genome and life-stage specific transcriptomes of Globodera pallida elucidate key aspects of plant parasitism by a cyst nematode.</title>
        <authorList>
            <person name="Cotton J.A."/>
            <person name="Lilley C.J."/>
            <person name="Jones L.M."/>
            <person name="Kikuchi T."/>
            <person name="Reid A.J."/>
            <person name="Thorpe P."/>
            <person name="Tsai I.J."/>
            <person name="Beasley H."/>
            <person name="Blok V."/>
            <person name="Cock P.J.A."/>
            <person name="Van den Akker S.E."/>
            <person name="Holroyd N."/>
            <person name="Hunt M."/>
            <person name="Mantelin S."/>
            <person name="Naghra H."/>
            <person name="Pain A."/>
            <person name="Palomares-Rius J.E."/>
            <person name="Zarowiecki M."/>
            <person name="Berriman M."/>
            <person name="Jones J.T."/>
            <person name="Urwin P.E."/>
        </authorList>
    </citation>
    <scope>NUCLEOTIDE SEQUENCE [LARGE SCALE GENOMIC DNA]</scope>
    <source>
        <strain evidence="2">Lindley</strain>
    </source>
</reference>
<dbReference type="AlphaFoldDB" id="A0A183BXG2"/>
<keyword evidence="2" id="KW-1185">Reference proteome</keyword>
<evidence type="ECO:0000313" key="3">
    <source>
        <dbReference type="WBParaSite" id="GPLIN_000530100"/>
    </source>
</evidence>
<dbReference type="WBParaSite" id="GPLIN_000530100">
    <property type="protein sequence ID" value="GPLIN_000530100"/>
    <property type="gene ID" value="GPLIN_000530100"/>
</dbReference>
<name>A0A183BXG2_GLOPA</name>
<proteinExistence type="predicted"/>
<dbReference type="Proteomes" id="UP000050741">
    <property type="component" value="Unassembled WGS sequence"/>
</dbReference>
<evidence type="ECO:0000256" key="1">
    <source>
        <dbReference type="SAM" id="Phobius"/>
    </source>
</evidence>
<reference evidence="3" key="3">
    <citation type="submission" date="2016-06" db="UniProtKB">
        <authorList>
            <consortium name="WormBaseParasite"/>
        </authorList>
    </citation>
    <scope>IDENTIFICATION</scope>
</reference>
<keyword evidence="1" id="KW-1133">Transmembrane helix</keyword>
<accession>A0A183BXG2</accession>
<keyword evidence="1" id="KW-0472">Membrane</keyword>
<sequence length="259" mass="29327">MSGSGTTKFFGVGVGATKFVGDGVGEAGVGNVGVGDDPFFGLGVRRSRFDPETRDPRKLTIETRDSRTRFSPEVAPYLPKFLAHYLQALSSDDSTTLLITDHCRRNLPSFVLNRQTLLGIGIAGCVGGVNSQPERALTTRDLEFVVNEVMAKYSWTMMATFVAILVIVLAMCVFMFVLYNETREMRNETRLALHGLGQRVQPMWQRIDLRMQQMERNIDMRMQQMERRIDPRMQQMQQRISHDPFRIPVDNAAEKCNIS</sequence>
<reference evidence="2" key="1">
    <citation type="submission" date="2013-12" db="EMBL/GenBank/DDBJ databases">
        <authorList>
            <person name="Aslett M."/>
        </authorList>
    </citation>
    <scope>NUCLEOTIDE SEQUENCE [LARGE SCALE GENOMIC DNA]</scope>
    <source>
        <strain evidence="2">Lindley</strain>
    </source>
</reference>
<evidence type="ECO:0000313" key="2">
    <source>
        <dbReference type="Proteomes" id="UP000050741"/>
    </source>
</evidence>
<feature type="transmembrane region" description="Helical" evidence="1">
    <location>
        <begin position="155"/>
        <end position="179"/>
    </location>
</feature>
<organism evidence="2 3">
    <name type="scientific">Globodera pallida</name>
    <name type="common">Potato cyst nematode worm</name>
    <name type="synonym">Heterodera pallida</name>
    <dbReference type="NCBI Taxonomy" id="36090"/>
    <lineage>
        <taxon>Eukaryota</taxon>
        <taxon>Metazoa</taxon>
        <taxon>Ecdysozoa</taxon>
        <taxon>Nematoda</taxon>
        <taxon>Chromadorea</taxon>
        <taxon>Rhabditida</taxon>
        <taxon>Tylenchina</taxon>
        <taxon>Tylenchomorpha</taxon>
        <taxon>Tylenchoidea</taxon>
        <taxon>Heteroderidae</taxon>
        <taxon>Heteroderinae</taxon>
        <taxon>Globodera</taxon>
    </lineage>
</organism>
<keyword evidence="1" id="KW-0812">Transmembrane</keyword>